<keyword evidence="8" id="KW-0472">Membrane</keyword>
<keyword evidence="5" id="KW-0067">ATP-binding</keyword>
<keyword evidence="5" id="KW-0547">Nucleotide-binding</keyword>
<dbReference type="PANTHER" id="PTHR24075">
    <property type="entry name" value="SEC63 DOMAIN-CONTAINING"/>
    <property type="match status" value="1"/>
</dbReference>
<comment type="subcellular location">
    <subcellularLocation>
        <location evidence="2">Endoplasmic reticulum</location>
    </subcellularLocation>
    <subcellularLocation>
        <location evidence="1">Membrane</location>
        <topology evidence="1">Multi-pass membrane protein</topology>
    </subcellularLocation>
</comment>
<gene>
    <name evidence="12" type="ORF">TrRE_jg10995</name>
</gene>
<reference evidence="12" key="1">
    <citation type="submission" date="2022-07" db="EMBL/GenBank/DDBJ databases">
        <title>Genome analysis of Parmales, a sister group of diatoms, reveals the evolutionary specialization of diatoms from phago-mixotrophs to photoautotrophs.</title>
        <authorList>
            <person name="Ban H."/>
            <person name="Sato S."/>
            <person name="Yoshikawa S."/>
            <person name="Kazumasa Y."/>
            <person name="Nakamura Y."/>
            <person name="Ichinomiya M."/>
            <person name="Saitoh K."/>
            <person name="Sato N."/>
            <person name="Blanc-Mathieu R."/>
            <person name="Endo H."/>
            <person name="Kuwata A."/>
            <person name="Ogata H."/>
        </authorList>
    </citation>
    <scope>NUCLEOTIDE SEQUENCE</scope>
</reference>
<accession>A0A9W7DNH2</accession>
<proteinExistence type="predicted"/>
<keyword evidence="3" id="KW-0812">Transmembrane</keyword>
<dbReference type="InterPro" id="IPR035892">
    <property type="entry name" value="C2_domain_sf"/>
</dbReference>
<dbReference type="GO" id="GO:0003723">
    <property type="term" value="F:RNA binding"/>
    <property type="evidence" value="ECO:0007669"/>
    <property type="project" value="TreeGrafter"/>
</dbReference>
<keyword evidence="7" id="KW-1133">Transmembrane helix</keyword>
<dbReference type="Gene3D" id="1.10.3380.10">
    <property type="entry name" value="Sec63 N-terminal domain-like domain"/>
    <property type="match status" value="1"/>
</dbReference>
<evidence type="ECO:0000256" key="10">
    <source>
        <dbReference type="SAM" id="MobiDB-lite"/>
    </source>
</evidence>
<evidence type="ECO:0000313" key="13">
    <source>
        <dbReference type="Proteomes" id="UP001165082"/>
    </source>
</evidence>
<evidence type="ECO:0000256" key="1">
    <source>
        <dbReference type="ARBA" id="ARBA00004141"/>
    </source>
</evidence>
<evidence type="ECO:0000259" key="11">
    <source>
        <dbReference type="SMART" id="SM00973"/>
    </source>
</evidence>
<dbReference type="InterPro" id="IPR014756">
    <property type="entry name" value="Ig_E-set"/>
</dbReference>
<keyword evidence="4" id="KW-0378">Hydrolase</keyword>
<evidence type="ECO:0000256" key="8">
    <source>
        <dbReference type="ARBA" id="ARBA00023136"/>
    </source>
</evidence>
<keyword evidence="9" id="KW-0143">Chaperone</keyword>
<dbReference type="Proteomes" id="UP001165082">
    <property type="component" value="Unassembled WGS sequence"/>
</dbReference>
<dbReference type="GO" id="GO:0016020">
    <property type="term" value="C:membrane"/>
    <property type="evidence" value="ECO:0007669"/>
    <property type="project" value="UniProtKB-SubCell"/>
</dbReference>
<keyword evidence="6" id="KW-0256">Endoplasmic reticulum</keyword>
<evidence type="ECO:0000256" key="2">
    <source>
        <dbReference type="ARBA" id="ARBA00004240"/>
    </source>
</evidence>
<dbReference type="GO" id="GO:0005681">
    <property type="term" value="C:spliceosomal complex"/>
    <property type="evidence" value="ECO:0007669"/>
    <property type="project" value="TreeGrafter"/>
</dbReference>
<dbReference type="SUPFAM" id="SSF81296">
    <property type="entry name" value="E set domains"/>
    <property type="match status" value="1"/>
</dbReference>
<name>A0A9W7DNH2_9STRA</name>
<protein>
    <recommendedName>
        <fullName evidence="11">SEC63 domain-containing protein</fullName>
    </recommendedName>
</protein>
<dbReference type="GO" id="GO:0000388">
    <property type="term" value="P:spliceosome conformational change to release U4 (or U4atac) and U1 (or U11)"/>
    <property type="evidence" value="ECO:0007669"/>
    <property type="project" value="TreeGrafter"/>
</dbReference>
<dbReference type="PANTHER" id="PTHR24075:SF5">
    <property type="entry name" value="U5 SMALL NUCLEAR RIBONUCLEOPROTEIN 200 KDA HELICASE"/>
    <property type="match status" value="1"/>
</dbReference>
<sequence>RRLGKNPVYYGLQGTTQQHLGEHLSDIVETVLGDLDESKMIELNEETGEFGGLNLGFIGSNYYLAYSTVELIASSVTAKTKTRGILEIVSAASEFAVLNMRQGEERTLKILSRGLPYIGKDVVWNDPNSKALVLLQAYFDRKPMNPDLKLDCDLVVSAAVKIIQACVDVIATNYHLKAAVAAMEVSQQVVQGRWKKDDVLLQIPHFTDELVKKAKARGVNSPFDVLEVEDEVREDLLSDFGEDSVEMSEIAAFCNSFPSVEVGYEVVEADDVTTGDPFRVSVKLQRDADDDEEEEEEEEDGDEEKGVVVSKRFPAKKIEGYWVCLGDPKTDKLYAVKRCELRDEKKLNLDAFAPEEAGEYELKLYVISDSYQGVDQEFDVKIKVEEGEEESEEEED</sequence>
<organism evidence="12 13">
    <name type="scientific">Triparma retinervis</name>
    <dbReference type="NCBI Taxonomy" id="2557542"/>
    <lineage>
        <taxon>Eukaryota</taxon>
        <taxon>Sar</taxon>
        <taxon>Stramenopiles</taxon>
        <taxon>Ochrophyta</taxon>
        <taxon>Bolidophyceae</taxon>
        <taxon>Parmales</taxon>
        <taxon>Triparmaceae</taxon>
        <taxon>Triparma</taxon>
    </lineage>
</organism>
<evidence type="ECO:0000256" key="6">
    <source>
        <dbReference type="ARBA" id="ARBA00022824"/>
    </source>
</evidence>
<dbReference type="SUPFAM" id="SSF158702">
    <property type="entry name" value="Sec63 N-terminal domain-like"/>
    <property type="match status" value="1"/>
</dbReference>
<evidence type="ECO:0000256" key="5">
    <source>
        <dbReference type="ARBA" id="ARBA00022806"/>
    </source>
</evidence>
<feature type="region of interest" description="Disordered" evidence="10">
    <location>
        <begin position="283"/>
        <end position="306"/>
    </location>
</feature>
<dbReference type="GO" id="GO:0005783">
    <property type="term" value="C:endoplasmic reticulum"/>
    <property type="evidence" value="ECO:0007669"/>
    <property type="project" value="UniProtKB-SubCell"/>
</dbReference>
<dbReference type="Pfam" id="PF23445">
    <property type="entry name" value="WHD_SNRNP200"/>
    <property type="match status" value="1"/>
</dbReference>
<dbReference type="InterPro" id="IPR057842">
    <property type="entry name" value="WH_MER3"/>
</dbReference>
<feature type="compositionally biased region" description="Acidic residues" evidence="10">
    <location>
        <begin position="288"/>
        <end position="303"/>
    </location>
</feature>
<dbReference type="OrthoDB" id="5575at2759"/>
<evidence type="ECO:0000256" key="9">
    <source>
        <dbReference type="ARBA" id="ARBA00023186"/>
    </source>
</evidence>
<keyword evidence="13" id="KW-1185">Reference proteome</keyword>
<dbReference type="SMART" id="SM00973">
    <property type="entry name" value="Sec63"/>
    <property type="match status" value="1"/>
</dbReference>
<comment type="caution">
    <text evidence="12">The sequence shown here is derived from an EMBL/GenBank/DDBJ whole genome shotgun (WGS) entry which is preliminary data.</text>
</comment>
<feature type="domain" description="SEC63" evidence="11">
    <location>
        <begin position="52"/>
        <end position="382"/>
    </location>
</feature>
<dbReference type="Gene3D" id="2.60.40.150">
    <property type="entry name" value="C2 domain"/>
    <property type="match status" value="1"/>
</dbReference>
<evidence type="ECO:0000313" key="12">
    <source>
        <dbReference type="EMBL" id="GMH49503.1"/>
    </source>
</evidence>
<dbReference type="EMBL" id="BRXZ01001910">
    <property type="protein sequence ID" value="GMH49503.1"/>
    <property type="molecule type" value="Genomic_DNA"/>
</dbReference>
<dbReference type="InterPro" id="IPR036388">
    <property type="entry name" value="WH-like_DNA-bd_sf"/>
</dbReference>
<keyword evidence="5" id="KW-0347">Helicase</keyword>
<evidence type="ECO:0000256" key="4">
    <source>
        <dbReference type="ARBA" id="ARBA00022801"/>
    </source>
</evidence>
<dbReference type="Pfam" id="PF02889">
    <property type="entry name" value="Sec63"/>
    <property type="match status" value="1"/>
</dbReference>
<evidence type="ECO:0000256" key="7">
    <source>
        <dbReference type="ARBA" id="ARBA00022989"/>
    </source>
</evidence>
<dbReference type="InterPro" id="IPR004179">
    <property type="entry name" value="Sec63-dom"/>
</dbReference>
<feature type="non-terminal residue" evidence="12">
    <location>
        <position position="1"/>
    </location>
</feature>
<evidence type="ECO:0000256" key="3">
    <source>
        <dbReference type="ARBA" id="ARBA00022692"/>
    </source>
</evidence>
<dbReference type="GO" id="GO:0003724">
    <property type="term" value="F:RNA helicase activity"/>
    <property type="evidence" value="ECO:0007669"/>
    <property type="project" value="TreeGrafter"/>
</dbReference>
<dbReference type="Gene3D" id="1.10.150.20">
    <property type="entry name" value="5' to 3' exonuclease, C-terminal subdomain"/>
    <property type="match status" value="1"/>
</dbReference>
<dbReference type="AlphaFoldDB" id="A0A9W7DNH2"/>
<dbReference type="Gene3D" id="1.10.10.10">
    <property type="entry name" value="Winged helix-like DNA-binding domain superfamily/Winged helix DNA-binding domain"/>
    <property type="match status" value="1"/>
</dbReference>